<dbReference type="Proteomes" id="UP001396334">
    <property type="component" value="Unassembled WGS sequence"/>
</dbReference>
<evidence type="ECO:0000313" key="1">
    <source>
        <dbReference type="EMBL" id="KAK9044642.1"/>
    </source>
</evidence>
<protein>
    <recommendedName>
        <fullName evidence="3">Retrotransposon gag domain-containing protein</fullName>
    </recommendedName>
</protein>
<keyword evidence="2" id="KW-1185">Reference proteome</keyword>
<evidence type="ECO:0000313" key="2">
    <source>
        <dbReference type="Proteomes" id="UP001396334"/>
    </source>
</evidence>
<accession>A0ABR2U4U2</accession>
<reference evidence="1 2" key="1">
    <citation type="journal article" date="2024" name="G3 (Bethesda)">
        <title>Genome assembly of Hibiscus sabdariffa L. provides insights into metabolisms of medicinal natural products.</title>
        <authorList>
            <person name="Kim T."/>
        </authorList>
    </citation>
    <scope>NUCLEOTIDE SEQUENCE [LARGE SCALE GENOMIC DNA]</scope>
    <source>
        <strain evidence="1">TK-2024</strain>
        <tissue evidence="1">Old leaves</tissue>
    </source>
</reference>
<dbReference type="Pfam" id="PF14223">
    <property type="entry name" value="Retrotran_gag_2"/>
    <property type="match status" value="1"/>
</dbReference>
<name>A0ABR2U4U2_9ROSI</name>
<dbReference type="EMBL" id="JBBPBN010000002">
    <property type="protein sequence ID" value="KAK9044642.1"/>
    <property type="molecule type" value="Genomic_DNA"/>
</dbReference>
<organism evidence="1 2">
    <name type="scientific">Hibiscus sabdariffa</name>
    <name type="common">roselle</name>
    <dbReference type="NCBI Taxonomy" id="183260"/>
    <lineage>
        <taxon>Eukaryota</taxon>
        <taxon>Viridiplantae</taxon>
        <taxon>Streptophyta</taxon>
        <taxon>Embryophyta</taxon>
        <taxon>Tracheophyta</taxon>
        <taxon>Spermatophyta</taxon>
        <taxon>Magnoliopsida</taxon>
        <taxon>eudicotyledons</taxon>
        <taxon>Gunneridae</taxon>
        <taxon>Pentapetalae</taxon>
        <taxon>rosids</taxon>
        <taxon>malvids</taxon>
        <taxon>Malvales</taxon>
        <taxon>Malvaceae</taxon>
        <taxon>Malvoideae</taxon>
        <taxon>Hibiscus</taxon>
    </lineage>
</organism>
<sequence>MNMLLENWKKLDSTDVGYAKWMREDNQVMTWLLNSMTSEVSKNFLLYNTSATIWSAVKETYSSTDNTSELFRLESQAFSLKQDDMTVTLYYHTLNSIWQQLDLYEQLDWKDPTDALLCQQVTSK</sequence>
<proteinExistence type="predicted"/>
<gene>
    <name evidence="1" type="ORF">V6N11_058537</name>
</gene>
<comment type="caution">
    <text evidence="1">The sequence shown here is derived from an EMBL/GenBank/DDBJ whole genome shotgun (WGS) entry which is preliminary data.</text>
</comment>
<evidence type="ECO:0008006" key="3">
    <source>
        <dbReference type="Google" id="ProtNLM"/>
    </source>
</evidence>
<dbReference type="PANTHER" id="PTHR37610:SF47">
    <property type="entry name" value="RETROTRANSPOSON COPIA-LIKE N-TERMINAL DOMAIN-CONTAINING PROTEIN"/>
    <property type="match status" value="1"/>
</dbReference>
<dbReference type="PANTHER" id="PTHR37610">
    <property type="entry name" value="CCHC-TYPE DOMAIN-CONTAINING PROTEIN"/>
    <property type="match status" value="1"/>
</dbReference>